<comment type="caution">
    <text evidence="1">The sequence shown here is derived from an EMBL/GenBank/DDBJ whole genome shotgun (WGS) entry which is preliminary data.</text>
</comment>
<protein>
    <recommendedName>
        <fullName evidence="3">Transcription factor CBF/NF-Y/archaeal histone domain-containing protein</fullName>
    </recommendedName>
</protein>
<accession>A0A1V9Z818</accession>
<dbReference type="Gene3D" id="1.10.20.10">
    <property type="entry name" value="Histone, subunit A"/>
    <property type="match status" value="1"/>
</dbReference>
<dbReference type="GO" id="GO:0046982">
    <property type="term" value="F:protein heterodimerization activity"/>
    <property type="evidence" value="ECO:0007669"/>
    <property type="project" value="InterPro"/>
</dbReference>
<proteinExistence type="predicted"/>
<dbReference type="OrthoDB" id="10576337at2759"/>
<dbReference type="AlphaFoldDB" id="A0A1V9Z818"/>
<sequence length="127" mass="13673">MAPAPPKLPLTATESIVRTSLSPDASVPRAVLEMTAMLGSEFVRSLLVSANERALKDAKREAFCILPPHVNHALEAYPVIKASVDTLPKGEAKKKKRGKDLFKGESHAELLAAQNALFAQAKALQDM</sequence>
<dbReference type="EMBL" id="JNBR01000373">
    <property type="protein sequence ID" value="OQR94146.1"/>
    <property type="molecule type" value="Genomic_DNA"/>
</dbReference>
<evidence type="ECO:0008006" key="3">
    <source>
        <dbReference type="Google" id="ProtNLM"/>
    </source>
</evidence>
<dbReference type="Proteomes" id="UP000243579">
    <property type="component" value="Unassembled WGS sequence"/>
</dbReference>
<organism evidence="1 2">
    <name type="scientific">Achlya hypogyna</name>
    <name type="common">Oomycete</name>
    <name type="synonym">Protoachlya hypogyna</name>
    <dbReference type="NCBI Taxonomy" id="1202772"/>
    <lineage>
        <taxon>Eukaryota</taxon>
        <taxon>Sar</taxon>
        <taxon>Stramenopiles</taxon>
        <taxon>Oomycota</taxon>
        <taxon>Saprolegniomycetes</taxon>
        <taxon>Saprolegniales</taxon>
        <taxon>Achlyaceae</taxon>
        <taxon>Achlya</taxon>
    </lineage>
</organism>
<dbReference type="InterPro" id="IPR009072">
    <property type="entry name" value="Histone-fold"/>
</dbReference>
<evidence type="ECO:0000313" key="1">
    <source>
        <dbReference type="EMBL" id="OQR94146.1"/>
    </source>
</evidence>
<keyword evidence="2" id="KW-1185">Reference proteome</keyword>
<evidence type="ECO:0000313" key="2">
    <source>
        <dbReference type="Proteomes" id="UP000243579"/>
    </source>
</evidence>
<gene>
    <name evidence="1" type="ORF">ACHHYP_01623</name>
</gene>
<reference evidence="1 2" key="1">
    <citation type="journal article" date="2014" name="Genome Biol. Evol.">
        <title>The secreted proteins of Achlya hypogyna and Thraustotheca clavata identify the ancestral oomycete secretome and reveal gene acquisitions by horizontal gene transfer.</title>
        <authorList>
            <person name="Misner I."/>
            <person name="Blouin N."/>
            <person name="Leonard G."/>
            <person name="Richards T.A."/>
            <person name="Lane C.E."/>
        </authorList>
    </citation>
    <scope>NUCLEOTIDE SEQUENCE [LARGE SCALE GENOMIC DNA]</scope>
    <source>
        <strain evidence="1 2">ATCC 48635</strain>
    </source>
</reference>
<name>A0A1V9Z818_ACHHY</name>